<keyword evidence="1" id="KW-1133">Transmembrane helix</keyword>
<proteinExistence type="predicted"/>
<keyword evidence="1" id="KW-0812">Transmembrane</keyword>
<feature type="transmembrane region" description="Helical" evidence="1">
    <location>
        <begin position="117"/>
        <end position="141"/>
    </location>
</feature>
<feature type="transmembrane region" description="Helical" evidence="1">
    <location>
        <begin position="200"/>
        <end position="218"/>
    </location>
</feature>
<comment type="caution">
    <text evidence="2">The sequence shown here is derived from an EMBL/GenBank/DDBJ whole genome shotgun (WGS) entry which is preliminary data.</text>
</comment>
<feature type="transmembrane region" description="Helical" evidence="1">
    <location>
        <begin position="313"/>
        <end position="335"/>
    </location>
</feature>
<feature type="transmembrane region" description="Helical" evidence="1">
    <location>
        <begin position="233"/>
        <end position="252"/>
    </location>
</feature>
<dbReference type="Proteomes" id="UP000178636">
    <property type="component" value="Unassembled WGS sequence"/>
</dbReference>
<accession>A0A1G2DEG4</accession>
<evidence type="ECO:0000313" key="2">
    <source>
        <dbReference type="EMBL" id="OGZ11832.1"/>
    </source>
</evidence>
<reference evidence="2 3" key="1">
    <citation type="journal article" date="2016" name="Nat. Commun.">
        <title>Thousands of microbial genomes shed light on interconnected biogeochemical processes in an aquifer system.</title>
        <authorList>
            <person name="Anantharaman K."/>
            <person name="Brown C.T."/>
            <person name="Hug L.A."/>
            <person name="Sharon I."/>
            <person name="Castelle C.J."/>
            <person name="Probst A.J."/>
            <person name="Thomas B.C."/>
            <person name="Singh A."/>
            <person name="Wilkins M.J."/>
            <person name="Karaoz U."/>
            <person name="Brodie E.L."/>
            <person name="Williams K.H."/>
            <person name="Hubbard S.S."/>
            <person name="Banfield J.F."/>
        </authorList>
    </citation>
    <scope>NUCLEOTIDE SEQUENCE [LARGE SCALE GENOMIC DNA]</scope>
</reference>
<dbReference type="EMBL" id="MHLO01000028">
    <property type="protein sequence ID" value="OGZ11832.1"/>
    <property type="molecule type" value="Genomic_DNA"/>
</dbReference>
<evidence type="ECO:0000313" key="3">
    <source>
        <dbReference type="Proteomes" id="UP000178636"/>
    </source>
</evidence>
<name>A0A1G2DEG4_9BACT</name>
<dbReference type="AlphaFoldDB" id="A0A1G2DEG4"/>
<organism evidence="2 3">
    <name type="scientific">Candidatus Lloydbacteria bacterium RIFCSPHIGHO2_02_FULL_54_17</name>
    <dbReference type="NCBI Taxonomy" id="1798664"/>
    <lineage>
        <taxon>Bacteria</taxon>
        <taxon>Candidatus Lloydiibacteriota</taxon>
    </lineage>
</organism>
<feature type="transmembrane region" description="Helical" evidence="1">
    <location>
        <begin position="83"/>
        <end position="105"/>
    </location>
</feature>
<feature type="transmembrane region" description="Helical" evidence="1">
    <location>
        <begin position="22"/>
        <end position="39"/>
    </location>
</feature>
<gene>
    <name evidence="2" type="ORF">A3C93_00315</name>
</gene>
<feature type="transmembrane region" description="Helical" evidence="1">
    <location>
        <begin position="46"/>
        <end position="63"/>
    </location>
</feature>
<keyword evidence="1" id="KW-0472">Membrane</keyword>
<dbReference type="STRING" id="1798664.A3C93_00315"/>
<evidence type="ECO:0000256" key="1">
    <source>
        <dbReference type="SAM" id="Phobius"/>
    </source>
</evidence>
<feature type="transmembrane region" description="Helical" evidence="1">
    <location>
        <begin position="264"/>
        <end position="284"/>
    </location>
</feature>
<feature type="transmembrane region" description="Helical" evidence="1">
    <location>
        <begin position="161"/>
        <end position="179"/>
    </location>
</feature>
<protein>
    <submittedName>
        <fullName evidence="2">Uncharacterized protein</fullName>
    </submittedName>
</protein>
<sequence length="339" mass="38095">MDFFSNLNLGCAVNKVLTTEGMLFDIFVLLATAIFFFVFKRKVKYPLAHFGIILSGVLIFEMFTSPMWDNPHLGAFAYFYKDVSWILSLGWSVMMLSALWIADLIAPKAKELARFGVGLVVMTIAGIIAESVVLALGLRAYAPEVHAALSGIMVANVPLEALYYIPVFSVLIMGFYKYWSFILDGRPAVPIKKGRFVRNFLIVALSVFFFELMIEPMVENRLLPEWSYIYRDISILLTGFWVLLVFVAEALVERFFAAHSLPDRFVMTLLAIAVVATPIEGWLIGHGFRVYGESATRDFVGISMPFSGVPIEVVFAIPLYFALILGLSKFVQLCLDNKR</sequence>